<dbReference type="Proteomes" id="UP000198844">
    <property type="component" value="Unassembled WGS sequence"/>
</dbReference>
<gene>
    <name evidence="2" type="ORF">SAMN05192563_1013158</name>
</gene>
<dbReference type="InterPro" id="IPR052909">
    <property type="entry name" value="Transposase_6_like"/>
</dbReference>
<evidence type="ECO:0000259" key="1">
    <source>
        <dbReference type="Pfam" id="PF13340"/>
    </source>
</evidence>
<evidence type="ECO:0000313" key="2">
    <source>
        <dbReference type="EMBL" id="SFU18457.1"/>
    </source>
</evidence>
<dbReference type="InterPro" id="IPR025161">
    <property type="entry name" value="IS402-like_dom"/>
</dbReference>
<dbReference type="AlphaFoldDB" id="A0A1I7E3F4"/>
<dbReference type="RefSeq" id="WP_093637029.1">
    <property type="nucleotide sequence ID" value="NZ_CAJNBE010000003.1"/>
</dbReference>
<dbReference type="PANTHER" id="PTHR46637:SF1">
    <property type="entry name" value="BLL5188 PROTEIN"/>
    <property type="match status" value="1"/>
</dbReference>
<accession>A0A1I7E3F4</accession>
<protein>
    <submittedName>
        <fullName evidence="2">Putative transposase of IS4/5 family</fullName>
    </submittedName>
</protein>
<sequence>MFESPLSDEDWQRIAHLFHHDTTPRVGRPRRDPREIVNAILWIVRNNEKWQRLPASFPPSQTCYIKWLEWRRAGMMSKVFAELGMSEQLECSNGSQC</sequence>
<dbReference type="EMBL" id="FPBH01000013">
    <property type="protein sequence ID" value="SFU18457.1"/>
    <property type="molecule type" value="Genomic_DNA"/>
</dbReference>
<reference evidence="2 3" key="1">
    <citation type="submission" date="2016-10" db="EMBL/GenBank/DDBJ databases">
        <authorList>
            <person name="de Groot N.N."/>
        </authorList>
    </citation>
    <scope>NUCLEOTIDE SEQUENCE [LARGE SCALE GENOMIC DNA]</scope>
    <source>
        <strain evidence="2 3">LMG 27731</strain>
    </source>
</reference>
<dbReference type="PANTHER" id="PTHR46637">
    <property type="entry name" value="TIS1421-TRANSPOSASE PROTEIN A"/>
    <property type="match status" value="1"/>
</dbReference>
<organism evidence="2 3">
    <name type="scientific">Paraburkholderia aspalathi</name>
    <dbReference type="NCBI Taxonomy" id="1324617"/>
    <lineage>
        <taxon>Bacteria</taxon>
        <taxon>Pseudomonadati</taxon>
        <taxon>Pseudomonadota</taxon>
        <taxon>Betaproteobacteria</taxon>
        <taxon>Burkholderiales</taxon>
        <taxon>Burkholderiaceae</taxon>
        <taxon>Paraburkholderia</taxon>
    </lineage>
</organism>
<evidence type="ECO:0000313" key="3">
    <source>
        <dbReference type="Proteomes" id="UP000198844"/>
    </source>
</evidence>
<proteinExistence type="predicted"/>
<feature type="domain" description="Insertion element IS402-like" evidence="1">
    <location>
        <begin position="6"/>
        <end position="80"/>
    </location>
</feature>
<dbReference type="OrthoDB" id="1551210at2"/>
<dbReference type="Pfam" id="PF13340">
    <property type="entry name" value="DUF4096"/>
    <property type="match status" value="1"/>
</dbReference>
<name>A0A1I7E3F4_9BURK</name>